<proteinExistence type="inferred from homology"/>
<evidence type="ECO:0000313" key="8">
    <source>
        <dbReference type="EMBL" id="GAL69231.1"/>
    </source>
</evidence>
<dbReference type="STRING" id="504487.JCM19538_2879"/>
<dbReference type="Proteomes" id="UP000029646">
    <property type="component" value="Unassembled WGS sequence"/>
</dbReference>
<dbReference type="InterPro" id="IPR018752">
    <property type="entry name" value="DabA"/>
</dbReference>
<dbReference type="RefSeq" id="WP_042239916.1">
    <property type="nucleotide sequence ID" value="NZ_BBNR01000001.1"/>
</dbReference>
<dbReference type="eggNOG" id="COG3002">
    <property type="taxonomic scope" value="Bacteria"/>
</dbReference>
<evidence type="ECO:0000256" key="1">
    <source>
        <dbReference type="ARBA" id="ARBA00022448"/>
    </source>
</evidence>
<evidence type="ECO:0000313" key="9">
    <source>
        <dbReference type="EMBL" id="GAL89216.1"/>
    </source>
</evidence>
<evidence type="ECO:0000256" key="4">
    <source>
        <dbReference type="ARBA" id="ARBA00022833"/>
    </source>
</evidence>
<feature type="binding site" evidence="6">
    <location>
        <position position="293"/>
    </location>
    <ligand>
        <name>Zn(2+)</name>
        <dbReference type="ChEBI" id="CHEBI:29105"/>
    </ligand>
</feature>
<dbReference type="Proteomes" id="UP000029641">
    <property type="component" value="Unassembled WGS sequence"/>
</dbReference>
<evidence type="ECO:0000313" key="11">
    <source>
        <dbReference type="Proteomes" id="UP000030184"/>
    </source>
</evidence>
<dbReference type="PANTHER" id="PTHR38344:SF1">
    <property type="entry name" value="INORGANIC CARBON TRANSPORTER SUBUNIT DABA-RELATED"/>
    <property type="match status" value="1"/>
</dbReference>
<dbReference type="HAMAP" id="MF_01871">
    <property type="entry name" value="DabA"/>
    <property type="match status" value="1"/>
</dbReference>
<evidence type="ECO:0000313" key="10">
    <source>
        <dbReference type="Proteomes" id="UP000029646"/>
    </source>
</evidence>
<evidence type="ECO:0000313" key="7">
    <source>
        <dbReference type="EMBL" id="GAL65183.1"/>
    </source>
</evidence>
<reference evidence="11" key="1">
    <citation type="journal article" date="2014" name="Genome Announc.">
        <title>Draft Genome Sequence of Marine Flavobacterium Jejuia pallidilutea Strain 11shimoA1 and Pigmentation Mutants.</title>
        <authorList>
            <person name="Takatani N."/>
            <person name="Nakanishi M."/>
            <person name="Meirelles P."/>
            <person name="Mino S."/>
            <person name="Suda W."/>
            <person name="Oshima K."/>
            <person name="Hattori M."/>
            <person name="Ohkuma M."/>
            <person name="Hosokawa M."/>
            <person name="Miyashita K."/>
            <person name="Thompson F.L."/>
            <person name="Niwa A."/>
            <person name="Sawabe T."/>
            <person name="Sawabe T."/>
        </authorList>
    </citation>
    <scope>NUCLEOTIDE SEQUENCE [LARGE SCALE GENOMIC DNA]</scope>
    <source>
        <strain evidence="11">JCM 19538</strain>
    </source>
</reference>
<dbReference type="Proteomes" id="UP000030184">
    <property type="component" value="Unassembled WGS sequence"/>
</dbReference>
<keyword evidence="7" id="KW-0830">Ubiquinone</keyword>
<evidence type="ECO:0000256" key="3">
    <source>
        <dbReference type="ARBA" id="ARBA00022723"/>
    </source>
</evidence>
<comment type="similarity">
    <text evidence="6">Belongs to the inorganic carbon transporter (TC 9.A.2) DabA family.</text>
</comment>
<evidence type="ECO:0000256" key="5">
    <source>
        <dbReference type="ARBA" id="ARBA00023136"/>
    </source>
</evidence>
<dbReference type="Pfam" id="PF10070">
    <property type="entry name" value="DabA"/>
    <property type="match status" value="1"/>
</dbReference>
<evidence type="ECO:0000256" key="6">
    <source>
        <dbReference type="HAMAP-Rule" id="MF_01871"/>
    </source>
</evidence>
<keyword evidence="1 6" id="KW-0813">Transport</keyword>
<gene>
    <name evidence="6" type="primary">dabA</name>
    <name evidence="7" type="ORF">JCM19301_3643</name>
    <name evidence="8" type="ORF">JCM19302_3960</name>
    <name evidence="9" type="ORF">JCM19538_2879</name>
</gene>
<sequence>MTKREQILLSIEAASQRIGTTWPLYSFVASNPLSGYEKLSFENAVKEAEHYLKSKSYPSASVYRTALENNHIDKSILEGILREAEYYDNPEVYLNQMENAPQTTSQPQSKLDVIMTKWLAVFMDEGMAEWQMPNKEKGFFKAWKALASYDKDIGKPSLKHVPDDSVDAIEQVLSAHNISNYNELFTAHISALPGWTGYIKHRTNTNTVWQQQFPITIEDYLAVRLTIANHLGFSLEVDKKPKEDTPDTKLKHLWLKAWEKTFQDKLTLNLASQAAQNTLENKADLSDAQMVFCIDTRSELIRRHVEASGNYETFGYAGFFGIAADYQHYQEDISVKSCPPIVGSPYKITEAPLENTSVKDEAFKRNKKAATSKTRILKRLKNMLPSSFGFVEGSGAFYGLSLVAQSFMPKVFLKLKNDKNEYESFCEPQITYNDTTQKAIALEEKVAIVKSGFDLMGWEQFAPLVLFVGHGSKTANNPFASSLDCGACAANPGRHNARLLATLANDKDVRRVLAKAHNINIPKSTIFVGAEHNTTTDEIELFDNQVPETHKMSLKALKDNLLKAQETATAERLGVTSGSIALAQAKSINWGETRPEWGLAKNAAFIVGSRKLTASSNLDGRCFMHSYNWKLDPEGKALEGIMGGPMVVTQWINNHYYFSTVDNDKFGGGSKVTHNITGHYGVVQGNGGDLKMGLPLQSLKSTDTDMYHQPLRLTTIIHAPLERVESILRKNKHLQMLLDNEWMYLKVMDSSDKNTIRTYMKNFNWHPEKINVSKVKIENVKVKNIDIN</sequence>
<feature type="binding site" evidence="6">
    <location>
        <position position="485"/>
    </location>
    <ligand>
        <name>Zn(2+)</name>
        <dbReference type="ChEBI" id="CHEBI:29105"/>
    </ligand>
</feature>
<comment type="caution">
    <text evidence="8">The sequence shown here is derived from an EMBL/GenBank/DDBJ whole genome shotgun (WGS) entry which is preliminary data.</text>
</comment>
<keyword evidence="3 6" id="KW-0479">Metal-binding</keyword>
<keyword evidence="8" id="KW-0812">Transmembrane</keyword>
<keyword evidence="5 6" id="KW-0472">Membrane</keyword>
<dbReference type="PANTHER" id="PTHR38344">
    <property type="entry name" value="UPF0753 PROTEIN AQ_863"/>
    <property type="match status" value="1"/>
</dbReference>
<comment type="subunit">
    <text evidence="6">Forms a complex with DabB.</text>
</comment>
<accession>A0A090VWZ7</accession>
<keyword evidence="2 6" id="KW-1003">Cell membrane</keyword>
<dbReference type="EMBL" id="BBNY01000006">
    <property type="protein sequence ID" value="GAL89216.1"/>
    <property type="molecule type" value="Genomic_DNA"/>
</dbReference>
<dbReference type="AlphaFoldDB" id="A0A090VWZ7"/>
<dbReference type="GO" id="GO:0008270">
    <property type="term" value="F:zinc ion binding"/>
    <property type="evidence" value="ECO:0007669"/>
    <property type="project" value="UniProtKB-UniRule"/>
</dbReference>
<evidence type="ECO:0000256" key="2">
    <source>
        <dbReference type="ARBA" id="ARBA00022475"/>
    </source>
</evidence>
<keyword evidence="4 6" id="KW-0862">Zinc</keyword>
<organism evidence="8 10">
    <name type="scientific">Jejuia pallidilutea</name>
    <dbReference type="NCBI Taxonomy" id="504487"/>
    <lineage>
        <taxon>Bacteria</taxon>
        <taxon>Pseudomonadati</taxon>
        <taxon>Bacteroidota</taxon>
        <taxon>Flavobacteriia</taxon>
        <taxon>Flavobacteriales</taxon>
        <taxon>Flavobacteriaceae</taxon>
        <taxon>Jejuia</taxon>
    </lineage>
</organism>
<dbReference type="EMBL" id="BBNR01000001">
    <property type="protein sequence ID" value="GAL65183.1"/>
    <property type="molecule type" value="Genomic_DNA"/>
</dbReference>
<dbReference type="GO" id="GO:0005886">
    <property type="term" value="C:plasma membrane"/>
    <property type="evidence" value="ECO:0007669"/>
    <property type="project" value="UniProtKB-SubCell"/>
</dbReference>
<comment type="subcellular location">
    <subcellularLocation>
        <location evidence="6">Cell membrane</location>
        <topology evidence="6">Peripheral membrane protein</topology>
    </subcellularLocation>
</comment>
<feature type="binding site" evidence="6">
    <location>
        <position position="470"/>
    </location>
    <ligand>
        <name>Zn(2+)</name>
        <dbReference type="ChEBI" id="CHEBI:29105"/>
    </ligand>
</feature>
<feature type="binding site" evidence="6">
    <location>
        <position position="295"/>
    </location>
    <ligand>
        <name>Zn(2+)</name>
        <dbReference type="ChEBI" id="CHEBI:29105"/>
    </ligand>
</feature>
<dbReference type="EMBL" id="BBNS01000001">
    <property type="protein sequence ID" value="GAL69231.1"/>
    <property type="molecule type" value="Genomic_DNA"/>
</dbReference>
<dbReference type="OrthoDB" id="9805101at2"/>
<keyword evidence="11" id="KW-1185">Reference proteome</keyword>
<comment type="function">
    <text evidence="6">Part of an energy-coupled inorganic carbon pump.</text>
</comment>
<protein>
    <recommendedName>
        <fullName evidence="6">Probable inorganic carbon transporter subunit DabA</fullName>
    </recommendedName>
</protein>
<comment type="cofactor">
    <cofactor evidence="6">
        <name>Zn(2+)</name>
        <dbReference type="ChEBI" id="CHEBI:29105"/>
    </cofactor>
</comment>
<name>A0A090VWZ7_9FLAO</name>